<evidence type="ECO:0000313" key="1">
    <source>
        <dbReference type="EMBL" id="KAK7015511.1"/>
    </source>
</evidence>
<comment type="caution">
    <text evidence="1">The sequence shown here is derived from an EMBL/GenBank/DDBJ whole genome shotgun (WGS) entry which is preliminary data.</text>
</comment>
<sequence length="220" mass="25709">MPRRRKYTTAAQKREADRLKSYRYYHREHDRVLRRKKELRAEHRSALKRSLQRSRSLHEQEKAAVELKRATERGLPEDPNSGIVNAEALLARELKPFSSLAKFFDSIVEKLLRWDRDDPLLRPLLSPLARPFRFFRGLHDDVESNTEQILQHGTSSQYARAEALLIRLVKIVDAIECLEQDTFNGTLQQKYVAEELKSQNTLWRAAVDGIRGAEAWNYQG</sequence>
<proteinExistence type="predicted"/>
<keyword evidence="2" id="KW-1185">Reference proteome</keyword>
<dbReference type="AlphaFoldDB" id="A0AAW0ASI6"/>
<protein>
    <submittedName>
        <fullName evidence="1">Uncharacterized protein</fullName>
    </submittedName>
</protein>
<gene>
    <name evidence="1" type="ORF">VNI00_019109</name>
</gene>
<organism evidence="1 2">
    <name type="scientific">Paramarasmius palmivorus</name>
    <dbReference type="NCBI Taxonomy" id="297713"/>
    <lineage>
        <taxon>Eukaryota</taxon>
        <taxon>Fungi</taxon>
        <taxon>Dikarya</taxon>
        <taxon>Basidiomycota</taxon>
        <taxon>Agaricomycotina</taxon>
        <taxon>Agaricomycetes</taxon>
        <taxon>Agaricomycetidae</taxon>
        <taxon>Agaricales</taxon>
        <taxon>Marasmiineae</taxon>
        <taxon>Marasmiaceae</taxon>
        <taxon>Paramarasmius</taxon>
    </lineage>
</organism>
<name>A0AAW0ASI6_9AGAR</name>
<reference evidence="1 2" key="1">
    <citation type="submission" date="2024-01" db="EMBL/GenBank/DDBJ databases">
        <title>A draft genome for a cacao thread blight-causing isolate of Paramarasmius palmivorus.</title>
        <authorList>
            <person name="Baruah I.K."/>
            <person name="Bukari Y."/>
            <person name="Amoako-Attah I."/>
            <person name="Meinhardt L.W."/>
            <person name="Bailey B.A."/>
            <person name="Cohen S.P."/>
        </authorList>
    </citation>
    <scope>NUCLEOTIDE SEQUENCE [LARGE SCALE GENOMIC DNA]</scope>
    <source>
        <strain evidence="1 2">GH-12</strain>
    </source>
</reference>
<evidence type="ECO:0000313" key="2">
    <source>
        <dbReference type="Proteomes" id="UP001383192"/>
    </source>
</evidence>
<dbReference type="Proteomes" id="UP001383192">
    <property type="component" value="Unassembled WGS sequence"/>
</dbReference>
<accession>A0AAW0ASI6</accession>
<dbReference type="EMBL" id="JAYKXP010000318">
    <property type="protein sequence ID" value="KAK7015511.1"/>
    <property type="molecule type" value="Genomic_DNA"/>
</dbReference>